<dbReference type="Proteomes" id="UP000545435">
    <property type="component" value="Unassembled WGS sequence"/>
</dbReference>
<dbReference type="SUPFAM" id="SSF56399">
    <property type="entry name" value="ADP-ribosylation"/>
    <property type="match status" value="1"/>
</dbReference>
<evidence type="ECO:0000313" key="11">
    <source>
        <dbReference type="EMBL" id="NXJ72528.1"/>
    </source>
</evidence>
<evidence type="ECO:0000256" key="5">
    <source>
        <dbReference type="ARBA" id="ARBA00022729"/>
    </source>
</evidence>
<evidence type="ECO:0000256" key="4">
    <source>
        <dbReference type="ARBA" id="ARBA00022695"/>
    </source>
</evidence>
<dbReference type="PRINTS" id="PR00970">
    <property type="entry name" value="RIBTRNSFRASE"/>
</dbReference>
<dbReference type="PANTHER" id="PTHR10339:SF19">
    <property type="entry name" value="GPI-LINKED NAD(P)(+)--ARGININE ADP-RIBOSYLTRANSFERASE 1"/>
    <property type="match status" value="1"/>
</dbReference>
<proteinExistence type="inferred from homology"/>
<dbReference type="Pfam" id="PF01129">
    <property type="entry name" value="ART"/>
    <property type="match status" value="1"/>
</dbReference>
<keyword evidence="4" id="KW-0548">Nucleotidyltransferase</keyword>
<dbReference type="GO" id="GO:0016779">
    <property type="term" value="F:nucleotidyltransferase activity"/>
    <property type="evidence" value="ECO:0007669"/>
    <property type="project" value="UniProtKB-KW"/>
</dbReference>
<dbReference type="GO" id="GO:0106274">
    <property type="term" value="F:NAD+-protein-arginine ADP-ribosyltransferase activity"/>
    <property type="evidence" value="ECO:0007669"/>
    <property type="project" value="UniProtKB-EC"/>
</dbReference>
<evidence type="ECO:0000256" key="3">
    <source>
        <dbReference type="ARBA" id="ARBA00022679"/>
    </source>
</evidence>
<gene>
    <name evidence="11" type="primary">Madprt_2</name>
    <name evidence="11" type="ORF">ROSBEN_R15171</name>
</gene>
<dbReference type="InterPro" id="IPR000768">
    <property type="entry name" value="ART"/>
</dbReference>
<evidence type="ECO:0000256" key="9">
    <source>
        <dbReference type="ARBA" id="ARBA00047597"/>
    </source>
</evidence>
<dbReference type="PANTHER" id="PTHR10339">
    <property type="entry name" value="ADP-RIBOSYLTRANSFERASE"/>
    <property type="match status" value="1"/>
</dbReference>
<evidence type="ECO:0000256" key="6">
    <source>
        <dbReference type="ARBA" id="ARBA00022857"/>
    </source>
</evidence>
<keyword evidence="5" id="KW-0732">Signal</keyword>
<comment type="caution">
    <text evidence="11">The sequence shown here is derived from an EMBL/GenBank/DDBJ whole genome shotgun (WGS) entry which is preliminary data.</text>
</comment>
<evidence type="ECO:0000256" key="8">
    <source>
        <dbReference type="ARBA" id="ARBA00023157"/>
    </source>
</evidence>
<evidence type="ECO:0000256" key="7">
    <source>
        <dbReference type="ARBA" id="ARBA00023027"/>
    </source>
</evidence>
<dbReference type="InterPro" id="IPR050999">
    <property type="entry name" value="ADP-ribosyltransferase_ARG"/>
</dbReference>
<keyword evidence="7 10" id="KW-0520">NAD</keyword>
<evidence type="ECO:0000256" key="10">
    <source>
        <dbReference type="RuleBase" id="RU361228"/>
    </source>
</evidence>
<dbReference type="Gene3D" id="3.90.176.10">
    <property type="entry name" value="Toxin ADP-ribosyltransferase, Chain A, domain 1"/>
    <property type="match status" value="1"/>
</dbReference>
<name>A0A7L0DPJ2_9CHAR</name>
<evidence type="ECO:0000256" key="1">
    <source>
        <dbReference type="ARBA" id="ARBA00009558"/>
    </source>
</evidence>
<organism evidence="11 12">
    <name type="scientific">Rostratula benghalensis</name>
    <name type="common">greater painted-snipe</name>
    <dbReference type="NCBI Taxonomy" id="118793"/>
    <lineage>
        <taxon>Eukaryota</taxon>
        <taxon>Metazoa</taxon>
        <taxon>Chordata</taxon>
        <taxon>Craniata</taxon>
        <taxon>Vertebrata</taxon>
        <taxon>Euteleostomi</taxon>
        <taxon>Archelosauria</taxon>
        <taxon>Archosauria</taxon>
        <taxon>Dinosauria</taxon>
        <taxon>Saurischia</taxon>
        <taxon>Theropoda</taxon>
        <taxon>Coelurosauria</taxon>
        <taxon>Aves</taxon>
        <taxon>Neognathae</taxon>
        <taxon>Neoaves</taxon>
        <taxon>Charadriiformes</taxon>
        <taxon>Rostratulidae</taxon>
        <taxon>Rostratula</taxon>
    </lineage>
</organism>
<evidence type="ECO:0000313" key="12">
    <source>
        <dbReference type="Proteomes" id="UP000545435"/>
    </source>
</evidence>
<comment type="catalytic activity">
    <reaction evidence="9 10">
        <text>L-arginyl-[protein] + NAD(+) = N(omega)-(ADP-D-ribosyl)-L-arginyl-[protein] + nicotinamide + H(+)</text>
        <dbReference type="Rhea" id="RHEA:19149"/>
        <dbReference type="Rhea" id="RHEA-COMP:10532"/>
        <dbReference type="Rhea" id="RHEA-COMP:15087"/>
        <dbReference type="ChEBI" id="CHEBI:15378"/>
        <dbReference type="ChEBI" id="CHEBI:17154"/>
        <dbReference type="ChEBI" id="CHEBI:29965"/>
        <dbReference type="ChEBI" id="CHEBI:57540"/>
        <dbReference type="ChEBI" id="CHEBI:142554"/>
        <dbReference type="EC" id="2.4.2.31"/>
    </reaction>
</comment>
<keyword evidence="2 10" id="KW-0328">Glycosyltransferase</keyword>
<evidence type="ECO:0000256" key="2">
    <source>
        <dbReference type="ARBA" id="ARBA00022676"/>
    </source>
</evidence>
<feature type="non-terminal residue" evidence="11">
    <location>
        <position position="79"/>
    </location>
</feature>
<keyword evidence="6 10" id="KW-0521">NADP</keyword>
<protein>
    <recommendedName>
        <fullName evidence="10">NAD(P)(+)--arginine ADP-ribosyltransferase</fullName>
        <ecNumber evidence="10">2.4.2.31</ecNumber>
    </recommendedName>
    <alternativeName>
        <fullName evidence="10">Mono(ADP-ribosyl)transferase</fullName>
    </alternativeName>
</protein>
<accession>A0A7L0DPJ2</accession>
<dbReference type="GO" id="GO:0003950">
    <property type="term" value="F:NAD+ poly-ADP-ribosyltransferase activity"/>
    <property type="evidence" value="ECO:0007669"/>
    <property type="project" value="TreeGrafter"/>
</dbReference>
<sequence>TQAVSILRDSQRRRCYTVYRGVRGTRFTAWLKDLVRFGQFASSSLKEDTAQWFGSDTFFSVYTCYGVPIQKYSNFSDED</sequence>
<dbReference type="EC" id="2.4.2.31" evidence="10"/>
<feature type="non-terminal residue" evidence="11">
    <location>
        <position position="1"/>
    </location>
</feature>
<comment type="similarity">
    <text evidence="1 10">Belongs to the Arg-specific ADP-ribosyltransferase family.</text>
</comment>
<reference evidence="11 12" key="1">
    <citation type="submission" date="2019-09" db="EMBL/GenBank/DDBJ databases">
        <title>Bird 10,000 Genomes (B10K) Project - Family phase.</title>
        <authorList>
            <person name="Zhang G."/>
        </authorList>
    </citation>
    <scope>NUCLEOTIDE SEQUENCE [LARGE SCALE GENOMIC DNA]</scope>
    <source>
        <strain evidence="11">B10K-DU-006-20</strain>
        <tissue evidence="11">Mixed tissue sample</tissue>
    </source>
</reference>
<dbReference type="PROSITE" id="PS51996">
    <property type="entry name" value="TR_MART"/>
    <property type="match status" value="1"/>
</dbReference>
<dbReference type="AlphaFoldDB" id="A0A7L0DPJ2"/>
<keyword evidence="12" id="KW-1185">Reference proteome</keyword>
<keyword evidence="8" id="KW-1015">Disulfide bond</keyword>
<dbReference type="EMBL" id="VXAI01001072">
    <property type="protein sequence ID" value="NXJ72528.1"/>
    <property type="molecule type" value="Genomic_DNA"/>
</dbReference>
<keyword evidence="3 10" id="KW-0808">Transferase</keyword>